<evidence type="ECO:0000313" key="1">
    <source>
        <dbReference type="EMBL" id="QUT05127.1"/>
    </source>
</evidence>
<dbReference type="KEGG" id="spph:KFK14_19320"/>
<dbReference type="InterPro" id="IPR021795">
    <property type="entry name" value="DUF3363"/>
</dbReference>
<dbReference type="AlphaFoldDB" id="A0A975Q190"/>
<accession>A0A975Q190</accession>
<sequence length="663" mass="72221">MGDEEDFTPHLGRQRSYGGARGPRYLGRILAAANLARGGAAGGQNKRGFSGSRTGRGAGVGRLLATRGRVAAKGARRVIVKARIVRLSGKGAAAAVAHLRYLQRDGTTREGERGTLYGRESDTIDGAAFTARGAGDRHQFRFIVSPEDGALYEDLKPLTRRLMARMEEDLGTRLDWAAVDHFNTGHPHSHIIVRGKDDRGGDLILARDYLTTGIRARAADLLALDLGPRSSREIAAGLRLEVEQERLTSIDRSLIRGADADRVVAAHGSDGFDQALRSGRLAKLARMGLAEPLGAARFRLAPDLADTLRQVGERGDIIRTMQRAYTRLGAERSLADQVIYNPKAPGAGPLIGRLMARGLADEHADRYHIIVDGLDGRSHYVATGTGAALGQDVESLPIGAIVEISPAQAEVRQADHMIAVIAAGNGGHYDIEAHLRHDARATETYAQTHIRRLEALRRAGVAEREPSGRWIIAEDHIARVEAYEARRVEARPVAVKILSAYPLEKLLDIEAATWIDRDLVAGSPLPVRDAGFGAALRDAQARRRQWLIAQEFAENGRDGMTFAPNMLSALQRRELLRVAKEITNEIKLPFHDPRNGAQVDGVYRRSLDLVSGRFAVIERAYDFTLVPWRPVLEPHIGKAVSGIMRGDGINWTIGRGRSGPSIS</sequence>
<organism evidence="1 2">
    <name type="scientific">Sphingobium phenoxybenzoativorans</name>
    <dbReference type="NCBI Taxonomy" id="1592790"/>
    <lineage>
        <taxon>Bacteria</taxon>
        <taxon>Pseudomonadati</taxon>
        <taxon>Pseudomonadota</taxon>
        <taxon>Alphaproteobacteria</taxon>
        <taxon>Sphingomonadales</taxon>
        <taxon>Sphingomonadaceae</taxon>
        <taxon>Sphingobium</taxon>
    </lineage>
</organism>
<keyword evidence="2" id="KW-1185">Reference proteome</keyword>
<dbReference type="NCBIfam" id="NF041267">
    <property type="entry name" value="relax_RlxS"/>
    <property type="match status" value="1"/>
</dbReference>
<protein>
    <submittedName>
        <fullName evidence="1">Relaxase/mobilization nuclease and DUF3363 domain-containing protein</fullName>
    </submittedName>
</protein>
<name>A0A975Q190_9SPHN</name>
<proteinExistence type="predicted"/>
<dbReference type="Proteomes" id="UP000681425">
    <property type="component" value="Chromosome"/>
</dbReference>
<evidence type="ECO:0000313" key="2">
    <source>
        <dbReference type="Proteomes" id="UP000681425"/>
    </source>
</evidence>
<gene>
    <name evidence="1" type="ORF">KFK14_19320</name>
</gene>
<dbReference type="RefSeq" id="WP_212608817.1">
    <property type="nucleotide sequence ID" value="NZ_CP073910.1"/>
</dbReference>
<reference evidence="1" key="1">
    <citation type="submission" date="2021-04" db="EMBL/GenBank/DDBJ databases">
        <title>Isolation of p-tert-butylphenol degrading bacteria Sphingobium phenoxybenzoativorans Tas13 from active sludge.</title>
        <authorList>
            <person name="Li Y."/>
        </authorList>
    </citation>
    <scope>NUCLEOTIDE SEQUENCE</scope>
    <source>
        <strain evidence="1">Tas13</strain>
    </source>
</reference>
<dbReference type="EMBL" id="CP073910">
    <property type="protein sequence ID" value="QUT05127.1"/>
    <property type="molecule type" value="Genomic_DNA"/>
</dbReference>
<dbReference type="Pfam" id="PF11843">
    <property type="entry name" value="DUF3363"/>
    <property type="match status" value="1"/>
</dbReference>